<proteinExistence type="predicted"/>
<dbReference type="AlphaFoldDB" id="A0A3S0ZPC7"/>
<protein>
    <submittedName>
        <fullName evidence="2">KTSC domain-containing protein</fullName>
    </submittedName>
</protein>
<gene>
    <name evidence="2" type="ORF">EJP67_16505</name>
</gene>
<accession>A0A3S0ZPC7</accession>
<dbReference type="EMBL" id="RXFT01000006">
    <property type="protein sequence ID" value="RUR68665.1"/>
    <property type="molecule type" value="Genomic_DNA"/>
</dbReference>
<dbReference type="InterPro" id="IPR025309">
    <property type="entry name" value="KTSC_dom"/>
</dbReference>
<name>A0A3S0ZPC7_9BURK</name>
<dbReference type="RefSeq" id="WP_126022802.1">
    <property type="nucleotide sequence ID" value="NZ_RXFT01000006.1"/>
</dbReference>
<reference evidence="2 3" key="1">
    <citation type="submission" date="2018-12" db="EMBL/GenBank/DDBJ databases">
        <title>The genome sequences of Variovorax guangxiensis DSM 27352.</title>
        <authorList>
            <person name="Gao J."/>
            <person name="Sun J."/>
        </authorList>
    </citation>
    <scope>NUCLEOTIDE SEQUENCE [LARGE SCALE GENOMIC DNA]</scope>
    <source>
        <strain evidence="2 3">DSM 27352</strain>
    </source>
</reference>
<dbReference type="Proteomes" id="UP000281118">
    <property type="component" value="Unassembled WGS sequence"/>
</dbReference>
<comment type="caution">
    <text evidence="2">The sequence shown here is derived from an EMBL/GenBank/DDBJ whole genome shotgun (WGS) entry which is preliminary data.</text>
</comment>
<feature type="domain" description="KTSC" evidence="1">
    <location>
        <begin position="8"/>
        <end position="66"/>
    </location>
</feature>
<sequence length="79" mass="9081">MEETRFVSNALVKGTYEPTTSLLRLWFTSEPHQGYDYPGVPASVWHGLCLARSAGTYYNEHIRDQYGNGFRPAFGPRRR</sequence>
<evidence type="ECO:0000313" key="3">
    <source>
        <dbReference type="Proteomes" id="UP000281118"/>
    </source>
</evidence>
<evidence type="ECO:0000313" key="2">
    <source>
        <dbReference type="EMBL" id="RUR68665.1"/>
    </source>
</evidence>
<organism evidence="2 3">
    <name type="scientific">Variovorax guangxiensis</name>
    <dbReference type="NCBI Taxonomy" id="1775474"/>
    <lineage>
        <taxon>Bacteria</taxon>
        <taxon>Pseudomonadati</taxon>
        <taxon>Pseudomonadota</taxon>
        <taxon>Betaproteobacteria</taxon>
        <taxon>Burkholderiales</taxon>
        <taxon>Comamonadaceae</taxon>
        <taxon>Variovorax</taxon>
    </lineage>
</organism>
<evidence type="ECO:0000259" key="1">
    <source>
        <dbReference type="Pfam" id="PF13619"/>
    </source>
</evidence>
<dbReference type="OrthoDB" id="8909506at2"/>
<dbReference type="Pfam" id="PF13619">
    <property type="entry name" value="KTSC"/>
    <property type="match status" value="1"/>
</dbReference>